<gene>
    <name evidence="2" type="ORF">METZ01_LOCUS309907</name>
</gene>
<organism evidence="2">
    <name type="scientific">marine metagenome</name>
    <dbReference type="NCBI Taxonomy" id="408172"/>
    <lineage>
        <taxon>unclassified sequences</taxon>
        <taxon>metagenomes</taxon>
        <taxon>ecological metagenomes</taxon>
    </lineage>
</organism>
<feature type="compositionally biased region" description="Basic and acidic residues" evidence="1">
    <location>
        <begin position="107"/>
        <end position="123"/>
    </location>
</feature>
<dbReference type="AlphaFoldDB" id="A0A382N7A6"/>
<feature type="compositionally biased region" description="Basic residues" evidence="1">
    <location>
        <begin position="124"/>
        <end position="169"/>
    </location>
</feature>
<feature type="region of interest" description="Disordered" evidence="1">
    <location>
        <begin position="1"/>
        <end position="38"/>
    </location>
</feature>
<name>A0A382N7A6_9ZZZZ</name>
<evidence type="ECO:0000256" key="1">
    <source>
        <dbReference type="SAM" id="MobiDB-lite"/>
    </source>
</evidence>
<reference evidence="2" key="1">
    <citation type="submission" date="2018-05" db="EMBL/GenBank/DDBJ databases">
        <authorList>
            <person name="Lanie J.A."/>
            <person name="Ng W.-L."/>
            <person name="Kazmierczak K.M."/>
            <person name="Andrzejewski T.M."/>
            <person name="Davidsen T.M."/>
            <person name="Wayne K.J."/>
            <person name="Tettelin H."/>
            <person name="Glass J.I."/>
            <person name="Rusch D."/>
            <person name="Podicherti R."/>
            <person name="Tsui H.-C.T."/>
            <person name="Winkler M.E."/>
        </authorList>
    </citation>
    <scope>NUCLEOTIDE SEQUENCE</scope>
</reference>
<feature type="region of interest" description="Disordered" evidence="1">
    <location>
        <begin position="94"/>
        <end position="204"/>
    </location>
</feature>
<feature type="compositionally biased region" description="Gly residues" evidence="1">
    <location>
        <begin position="292"/>
        <end position="304"/>
    </location>
</feature>
<dbReference type="EMBL" id="UINC01098495">
    <property type="protein sequence ID" value="SVC57053.1"/>
    <property type="molecule type" value="Genomic_DNA"/>
</dbReference>
<feature type="non-terminal residue" evidence="2">
    <location>
        <position position="1"/>
    </location>
</feature>
<feature type="region of interest" description="Disordered" evidence="1">
    <location>
        <begin position="267"/>
        <end position="311"/>
    </location>
</feature>
<proteinExistence type="predicted"/>
<feature type="compositionally biased region" description="Basic residues" evidence="1">
    <location>
        <begin position="1"/>
        <end position="16"/>
    </location>
</feature>
<sequence length="372" mass="42824">LGQPHRRHDGRRLQPRVRREPLRDHRHRGPPHDVLFPPAGIPEAERVHPQRLPQPALRRPLSGCLLNHHGRHHRVRDDGAGLLHRLALAERPIGRGQPYSRGARLGNHRESPKDNHRPHLLRDRHPHHGRGHGLIRHPGRPQSRHHYRRHPVRPHAGGRLHRRLSHLRHSRDWRLGRHAGPRPRRQGPDAPLPSLRSPATSVDGCPLRPNGPTLLLLGHQPVHRPAGPRRPIRSRGPYRHHRRRLLQAPHTLHIHRHGHRRLLSLPRTHAGSDCGRRHRLPTPHARSRGLRRGGLGRIGRGGPNRGHPLQRRFHDELGRHPHNIRPLQALHQARSLRGRAHPHGPLVHRGARRRFGLADDLHNGSQHQGQFF</sequence>
<accession>A0A382N7A6</accession>
<feature type="compositionally biased region" description="Basic residues" evidence="1">
    <location>
        <begin position="276"/>
        <end position="291"/>
    </location>
</feature>
<evidence type="ECO:0000313" key="2">
    <source>
        <dbReference type="EMBL" id="SVC57053.1"/>
    </source>
</evidence>
<protein>
    <submittedName>
        <fullName evidence="2">Uncharacterized protein</fullName>
    </submittedName>
</protein>
<feature type="compositionally biased region" description="Basic residues" evidence="1">
    <location>
        <begin position="176"/>
        <end position="185"/>
    </location>
</feature>
<feature type="non-terminal residue" evidence="2">
    <location>
        <position position="372"/>
    </location>
</feature>